<name>L0A8V4_CALLD</name>
<keyword evidence="2" id="KW-1185">Reference proteome</keyword>
<gene>
    <name evidence="1" type="ordered locus">Calag_0517</name>
</gene>
<proteinExistence type="predicted"/>
<dbReference type="RefSeq" id="WP_015232179.1">
    <property type="nucleotide sequence ID" value="NC_019791.1"/>
</dbReference>
<dbReference type="Proteomes" id="UP000010469">
    <property type="component" value="Chromosome"/>
</dbReference>
<dbReference type="KEGG" id="clg:Calag_0517"/>
<protein>
    <submittedName>
        <fullName evidence="1">Uncharacterized protein</fullName>
    </submittedName>
</protein>
<evidence type="ECO:0000313" key="2">
    <source>
        <dbReference type="Proteomes" id="UP000010469"/>
    </source>
</evidence>
<dbReference type="STRING" id="1056495.Calag_0517"/>
<dbReference type="eggNOG" id="arCOG04238">
    <property type="taxonomic scope" value="Archaea"/>
</dbReference>
<sequence length="277" mass="31299">MIKDIKRALMITLTSPVKPGSIHRFMPEIEFEERIVEALEVFDIMDEAYRRGKELALGNIDSRSLGLGHLISSAYKNAFDSINERPLPGLDAAAIVLSSIDGYSEGIKQNVINGINSFLSRILYKGKPRDAVEFVESLEDLGLSNYINLLERSGITKESIEYEERSLGDVFEILSKIDSGFLLNLKHYSNLLKFSKMLMNSKNVIQAALKSYVYIGKDLFKIEEFSDLDINDPNILSKLLSKDKLLKRNREDLNAILGGVLIILYFSLNNENPLKLF</sequence>
<dbReference type="GeneID" id="14211777"/>
<organism evidence="1 2">
    <name type="scientific">Caldisphaera lagunensis (strain DSM 15908 / JCM 11604 / ANMR 0165 / IC-154)</name>
    <dbReference type="NCBI Taxonomy" id="1056495"/>
    <lineage>
        <taxon>Archaea</taxon>
        <taxon>Thermoproteota</taxon>
        <taxon>Thermoprotei</taxon>
        <taxon>Acidilobales</taxon>
        <taxon>Caldisphaeraceae</taxon>
        <taxon>Caldisphaera</taxon>
    </lineage>
</organism>
<reference evidence="2" key="1">
    <citation type="submission" date="2012-03" db="EMBL/GenBank/DDBJ databases">
        <title>Complete genome of Caldisphaera lagunensis DSM 15908.</title>
        <authorList>
            <person name="Lucas S."/>
            <person name="Copeland A."/>
            <person name="Lapidus A."/>
            <person name="Glavina del Rio T."/>
            <person name="Dalin E."/>
            <person name="Tice H."/>
            <person name="Bruce D."/>
            <person name="Goodwin L."/>
            <person name="Pitluck S."/>
            <person name="Peters L."/>
            <person name="Mikhailova N."/>
            <person name="Teshima H."/>
            <person name="Kyrpides N."/>
            <person name="Mavromatis K."/>
            <person name="Ivanova N."/>
            <person name="Brettin T."/>
            <person name="Detter J.C."/>
            <person name="Han C."/>
            <person name="Larimer F."/>
            <person name="Land M."/>
            <person name="Hauser L."/>
            <person name="Markowitz V."/>
            <person name="Cheng J.-F."/>
            <person name="Hugenholtz P."/>
            <person name="Woyke T."/>
            <person name="Wu D."/>
            <person name="Spring S."/>
            <person name="Schroeder M."/>
            <person name="Brambilla E."/>
            <person name="Klenk H.-P."/>
            <person name="Eisen J.A."/>
        </authorList>
    </citation>
    <scope>NUCLEOTIDE SEQUENCE [LARGE SCALE GENOMIC DNA]</scope>
    <source>
        <strain evidence="2">DSM 15908 / JCM 11604 / IC-154</strain>
    </source>
</reference>
<dbReference type="HOGENOM" id="CLU_1003258_0_0_2"/>
<accession>L0A8V4</accession>
<dbReference type="EMBL" id="CP003378">
    <property type="protein sequence ID" value="AFZ70281.1"/>
    <property type="molecule type" value="Genomic_DNA"/>
</dbReference>
<dbReference type="InParanoid" id="L0A8V4"/>
<evidence type="ECO:0000313" key="1">
    <source>
        <dbReference type="EMBL" id="AFZ70281.1"/>
    </source>
</evidence>
<dbReference type="AlphaFoldDB" id="L0A8V4"/>